<reference evidence="3" key="1">
    <citation type="submission" date="2023-03" db="EMBL/GenBank/DDBJ databases">
        <title>Massive genome expansion in bonnet fungi (Mycena s.s.) driven by repeated elements and novel gene families across ecological guilds.</title>
        <authorList>
            <consortium name="Lawrence Berkeley National Laboratory"/>
            <person name="Harder C.B."/>
            <person name="Miyauchi S."/>
            <person name="Viragh M."/>
            <person name="Kuo A."/>
            <person name="Thoen E."/>
            <person name="Andreopoulos B."/>
            <person name="Lu D."/>
            <person name="Skrede I."/>
            <person name="Drula E."/>
            <person name="Henrissat B."/>
            <person name="Morin E."/>
            <person name="Kohler A."/>
            <person name="Barry K."/>
            <person name="LaButti K."/>
            <person name="Morin E."/>
            <person name="Salamov A."/>
            <person name="Lipzen A."/>
            <person name="Mereny Z."/>
            <person name="Hegedus B."/>
            <person name="Baldrian P."/>
            <person name="Stursova M."/>
            <person name="Weitz H."/>
            <person name="Taylor A."/>
            <person name="Grigoriev I.V."/>
            <person name="Nagy L.G."/>
            <person name="Martin F."/>
            <person name="Kauserud H."/>
        </authorList>
    </citation>
    <scope>NUCLEOTIDE SEQUENCE</scope>
    <source>
        <strain evidence="3">9284</strain>
    </source>
</reference>
<dbReference type="Pfam" id="PF04082">
    <property type="entry name" value="Fungal_trans"/>
    <property type="match status" value="1"/>
</dbReference>
<dbReference type="CDD" id="cd12148">
    <property type="entry name" value="fungal_TF_MHR"/>
    <property type="match status" value="1"/>
</dbReference>
<dbReference type="InterPro" id="IPR050987">
    <property type="entry name" value="AtrR-like"/>
</dbReference>
<dbReference type="Proteomes" id="UP001221142">
    <property type="component" value="Unassembled WGS sequence"/>
</dbReference>
<dbReference type="EMBL" id="JARKIF010000021">
    <property type="protein sequence ID" value="KAJ7617218.1"/>
    <property type="molecule type" value="Genomic_DNA"/>
</dbReference>
<dbReference type="AlphaFoldDB" id="A0AAD7FGG6"/>
<evidence type="ECO:0000313" key="3">
    <source>
        <dbReference type="EMBL" id="KAJ7617218.1"/>
    </source>
</evidence>
<dbReference type="GO" id="GO:0003677">
    <property type="term" value="F:DNA binding"/>
    <property type="evidence" value="ECO:0007669"/>
    <property type="project" value="InterPro"/>
</dbReference>
<evidence type="ECO:0000313" key="4">
    <source>
        <dbReference type="Proteomes" id="UP001221142"/>
    </source>
</evidence>
<gene>
    <name evidence="3" type="ORF">FB45DRAFT_1104434</name>
</gene>
<keyword evidence="1" id="KW-0539">Nucleus</keyword>
<dbReference type="GO" id="GO:0008270">
    <property type="term" value="F:zinc ion binding"/>
    <property type="evidence" value="ECO:0007669"/>
    <property type="project" value="InterPro"/>
</dbReference>
<proteinExistence type="predicted"/>
<protein>
    <submittedName>
        <fullName evidence="3">Fungal-specific transcription factor domain-containing protein</fullName>
    </submittedName>
</protein>
<accession>A0AAD7FGG6</accession>
<dbReference type="GO" id="GO:0003700">
    <property type="term" value="F:DNA-binding transcription factor activity"/>
    <property type="evidence" value="ECO:0007669"/>
    <property type="project" value="InterPro"/>
</dbReference>
<evidence type="ECO:0000259" key="2">
    <source>
        <dbReference type="SMART" id="SM00906"/>
    </source>
</evidence>
<dbReference type="SMART" id="SM00906">
    <property type="entry name" value="Fungal_trans"/>
    <property type="match status" value="1"/>
</dbReference>
<name>A0AAD7FGG6_9AGAR</name>
<dbReference type="GO" id="GO:0006351">
    <property type="term" value="P:DNA-templated transcription"/>
    <property type="evidence" value="ECO:0007669"/>
    <property type="project" value="InterPro"/>
</dbReference>
<dbReference type="PANTHER" id="PTHR46910">
    <property type="entry name" value="TRANSCRIPTION FACTOR PDR1"/>
    <property type="match status" value="1"/>
</dbReference>
<keyword evidence="4" id="KW-1185">Reference proteome</keyword>
<dbReference type="InterPro" id="IPR007219">
    <property type="entry name" value="XnlR_reg_dom"/>
</dbReference>
<feature type="domain" description="Xylanolytic transcriptional activator regulatory" evidence="2">
    <location>
        <begin position="283"/>
        <end position="356"/>
    </location>
</feature>
<organism evidence="3 4">
    <name type="scientific">Roridomyces roridus</name>
    <dbReference type="NCBI Taxonomy" id="1738132"/>
    <lineage>
        <taxon>Eukaryota</taxon>
        <taxon>Fungi</taxon>
        <taxon>Dikarya</taxon>
        <taxon>Basidiomycota</taxon>
        <taxon>Agaricomycotina</taxon>
        <taxon>Agaricomycetes</taxon>
        <taxon>Agaricomycetidae</taxon>
        <taxon>Agaricales</taxon>
        <taxon>Marasmiineae</taxon>
        <taxon>Mycenaceae</taxon>
        <taxon>Roridomyces</taxon>
    </lineage>
</organism>
<comment type="caution">
    <text evidence="3">The sequence shown here is derived from an EMBL/GenBank/DDBJ whole genome shotgun (WGS) entry which is preliminary data.</text>
</comment>
<dbReference type="PANTHER" id="PTHR46910:SF38">
    <property type="entry name" value="ZN(2)-C6 FUNGAL-TYPE DOMAIN-CONTAINING PROTEIN"/>
    <property type="match status" value="1"/>
</dbReference>
<evidence type="ECO:0000256" key="1">
    <source>
        <dbReference type="ARBA" id="ARBA00023242"/>
    </source>
</evidence>
<sequence>MSFKVRFQVNYPLDSQVFLATKENSSSTVNYKNAREHVAAILSTTTTYIPSDDPAVLFQVLVDVEKYAPEGTPESGAPGEKEGVLVNLNVVDPLKRLTLHSTTPGHDGNHYRYFGKSSSRSFLIDIMDMKIFNESTNKQTFNAQRPEFWDPKPWHDMVEEAIPPQSFPEDDLLTSLIDLYFERINPLMGLLHAPSFRRSISQESISVTSILAPSFYWSVLSPPDVQTTLEFYWIKSPTRAVPAGNGSGNDLCAFAFSDPLSMMDRHTQLSALFVAQTPSPRACWVLSGVGIRIAQEIGAHRRGRYLVGSRFDAELLRRAFWMLLSLDTILSSLLGRPPATRPEDFDVDLPIACDDEYWEGTQPFQQPADKPSIAAYLPPYLELMMLFNRVQRAIYPVKKHESCPAEVIAELDSALNKWLDSIPTHLRWDPNLKGIFLDQSASLYAAYYNVQILIHRPFIPPSGAVPTAPSIFPSLAICANSARSCGHVVEAHSRRAGHVLYQPHVITVLFDSAVILLMNVWGTRPEKLSPVDIARAKADIKKCVDVLGLYEKIWATAGRKRDMITEVLDRSSDRRHEATAYVPSAAPPAPLKRGRDAYVVAEDHSGAQWIQPESPGTVQEQLEQLERSIQETDHLFSLPISTEELGLLPVHESFDFPYDVHSAHSGFHHGEYVDAGYAGAVPVEQPYYGDVQGWQYTDHSSTGVGDPQDWVRYADTGVLHGHDGRYPLS</sequence>